<dbReference type="InterPro" id="IPR027417">
    <property type="entry name" value="P-loop_NTPase"/>
</dbReference>
<dbReference type="InterPro" id="IPR001482">
    <property type="entry name" value="T2SS/T4SS_dom"/>
</dbReference>
<feature type="domain" description="Bacterial type II secretion system protein E" evidence="3">
    <location>
        <begin position="194"/>
        <end position="208"/>
    </location>
</feature>
<evidence type="ECO:0000256" key="1">
    <source>
        <dbReference type="ARBA" id="ARBA00006611"/>
    </source>
</evidence>
<dbReference type="InterPro" id="IPR050921">
    <property type="entry name" value="T4SS_GSP_E_ATPase"/>
</dbReference>
<accession>A0A5B9WEM7</accession>
<dbReference type="NCBIfam" id="TIGR01420">
    <property type="entry name" value="pilT_fam"/>
    <property type="match status" value="1"/>
</dbReference>
<dbReference type="Gene3D" id="3.40.50.300">
    <property type="entry name" value="P-loop containing nucleotide triphosphate hydrolases"/>
    <property type="match status" value="1"/>
</dbReference>
<dbReference type="PANTHER" id="PTHR30486">
    <property type="entry name" value="TWITCHING MOTILITY PROTEIN PILT"/>
    <property type="match status" value="1"/>
</dbReference>
<proteinExistence type="inferred from homology"/>
<dbReference type="KEGG" id="agv:OJF2_73050"/>
<dbReference type="InterPro" id="IPR006321">
    <property type="entry name" value="PilT/PilU"/>
</dbReference>
<dbReference type="CDD" id="cd01131">
    <property type="entry name" value="PilT"/>
    <property type="match status" value="1"/>
</dbReference>
<dbReference type="PROSITE" id="PS00662">
    <property type="entry name" value="T2SP_E"/>
    <property type="match status" value="1"/>
</dbReference>
<evidence type="ECO:0000313" key="5">
    <source>
        <dbReference type="Proteomes" id="UP000324233"/>
    </source>
</evidence>
<evidence type="ECO:0000313" key="4">
    <source>
        <dbReference type="EMBL" id="QEH38699.1"/>
    </source>
</evidence>
<feature type="region of interest" description="Disordered" evidence="2">
    <location>
        <begin position="342"/>
        <end position="368"/>
    </location>
</feature>
<evidence type="ECO:0000256" key="2">
    <source>
        <dbReference type="SAM" id="MobiDB-lite"/>
    </source>
</evidence>
<dbReference type="SUPFAM" id="SSF52540">
    <property type="entry name" value="P-loop containing nucleoside triphosphate hydrolases"/>
    <property type="match status" value="1"/>
</dbReference>
<sequence>MWTMEKILKGARKYGASDVHLIRGLSPAFRVNGEIRLIEGEPLDEASLREMTNGLMNERQRAIFDREWQLCFSRYWDGVGRCRASIYLHAGIPEMAIRLCETTVRGREVLGLPPVIDELARLPNGLILVTGATGNGKTTTLNYLVDTINRGRRAKIITIEDPVEYVHENRNSIVVQQEVLTDVPSFQKALTHVLRQDPDVVVIGEMRDLETVSTALTAAETGHLVLATLHTPDVVQTIQRIFSVFPHEQQNNIMYQLANTLQAVLAQRLLPRADGKGLVLACEIGIATPAVRKRIREGEPHLLFSEMQMGRKHQMQTIDMALLDLYQRGEISYDTALSNAHEPGTIRERSAGASSRGRGLRGEDENAG</sequence>
<name>A0A5B9WEM7_9BACT</name>
<keyword evidence="5" id="KW-1185">Reference proteome</keyword>
<dbReference type="GO" id="GO:0016887">
    <property type="term" value="F:ATP hydrolysis activity"/>
    <property type="evidence" value="ECO:0007669"/>
    <property type="project" value="InterPro"/>
</dbReference>
<dbReference type="Proteomes" id="UP000324233">
    <property type="component" value="Chromosome"/>
</dbReference>
<protein>
    <submittedName>
        <fullName evidence="4">Twitching mobility protein</fullName>
    </submittedName>
</protein>
<gene>
    <name evidence="4" type="primary">pilT_4</name>
    <name evidence="4" type="ORF">OJF2_73050</name>
</gene>
<dbReference type="RefSeq" id="WP_148598116.1">
    <property type="nucleotide sequence ID" value="NZ_CP042997.1"/>
</dbReference>
<dbReference type="AlphaFoldDB" id="A0A5B9WEM7"/>
<dbReference type="GO" id="GO:0005524">
    <property type="term" value="F:ATP binding"/>
    <property type="evidence" value="ECO:0007669"/>
    <property type="project" value="InterPro"/>
</dbReference>
<reference evidence="4 5" key="1">
    <citation type="submission" date="2019-08" db="EMBL/GenBank/DDBJ databases">
        <title>Deep-cultivation of Planctomycetes and their phenomic and genomic characterization uncovers novel biology.</title>
        <authorList>
            <person name="Wiegand S."/>
            <person name="Jogler M."/>
            <person name="Boedeker C."/>
            <person name="Pinto D."/>
            <person name="Vollmers J."/>
            <person name="Rivas-Marin E."/>
            <person name="Kohn T."/>
            <person name="Peeters S.H."/>
            <person name="Heuer A."/>
            <person name="Rast P."/>
            <person name="Oberbeckmann S."/>
            <person name="Bunk B."/>
            <person name="Jeske O."/>
            <person name="Meyerdierks A."/>
            <person name="Storesund J.E."/>
            <person name="Kallscheuer N."/>
            <person name="Luecker S."/>
            <person name="Lage O.M."/>
            <person name="Pohl T."/>
            <person name="Merkel B.J."/>
            <person name="Hornburger P."/>
            <person name="Mueller R.-W."/>
            <person name="Bruemmer F."/>
            <person name="Labrenz M."/>
            <person name="Spormann A.M."/>
            <person name="Op den Camp H."/>
            <person name="Overmann J."/>
            <person name="Amann R."/>
            <person name="Jetten M.S.M."/>
            <person name="Mascher T."/>
            <person name="Medema M.H."/>
            <person name="Devos D.P."/>
            <person name="Kaster A.-K."/>
            <person name="Ovreas L."/>
            <person name="Rohde M."/>
            <person name="Galperin M.Y."/>
            <person name="Jogler C."/>
        </authorList>
    </citation>
    <scope>NUCLEOTIDE SEQUENCE [LARGE SCALE GENOMIC DNA]</scope>
    <source>
        <strain evidence="4 5">OJF2</strain>
    </source>
</reference>
<dbReference type="OrthoDB" id="9808272at2"/>
<dbReference type="Gene3D" id="3.30.450.90">
    <property type="match status" value="1"/>
</dbReference>
<evidence type="ECO:0000259" key="3">
    <source>
        <dbReference type="PROSITE" id="PS00662"/>
    </source>
</evidence>
<comment type="similarity">
    <text evidence="1">Belongs to the GSP E family.</text>
</comment>
<dbReference type="Pfam" id="PF00437">
    <property type="entry name" value="T2SSE"/>
    <property type="match status" value="1"/>
</dbReference>
<organism evidence="4 5">
    <name type="scientific">Aquisphaera giovannonii</name>
    <dbReference type="NCBI Taxonomy" id="406548"/>
    <lineage>
        <taxon>Bacteria</taxon>
        <taxon>Pseudomonadati</taxon>
        <taxon>Planctomycetota</taxon>
        <taxon>Planctomycetia</taxon>
        <taxon>Isosphaerales</taxon>
        <taxon>Isosphaeraceae</taxon>
        <taxon>Aquisphaera</taxon>
    </lineage>
</organism>
<dbReference type="EMBL" id="CP042997">
    <property type="protein sequence ID" value="QEH38699.1"/>
    <property type="molecule type" value="Genomic_DNA"/>
</dbReference>